<reference evidence="2 3" key="1">
    <citation type="journal article" date="2018" name="Sci. Rep.">
        <title>Genomic signatures of local adaptation to the degree of environmental predictability in rotifers.</title>
        <authorList>
            <person name="Franch-Gras L."/>
            <person name="Hahn C."/>
            <person name="Garcia-Roger E.M."/>
            <person name="Carmona M.J."/>
            <person name="Serra M."/>
            <person name="Gomez A."/>
        </authorList>
    </citation>
    <scope>NUCLEOTIDE SEQUENCE [LARGE SCALE GENOMIC DNA]</scope>
    <source>
        <strain evidence="2">HYR1</strain>
    </source>
</reference>
<dbReference type="AlphaFoldDB" id="A0A3M7PPZ7"/>
<accession>A0A3M7PPZ7</accession>
<dbReference type="EMBL" id="REGN01009420">
    <property type="protein sequence ID" value="RNA01192.1"/>
    <property type="molecule type" value="Genomic_DNA"/>
</dbReference>
<proteinExistence type="predicted"/>
<evidence type="ECO:0000313" key="2">
    <source>
        <dbReference type="EMBL" id="RNA01192.1"/>
    </source>
</evidence>
<keyword evidence="1" id="KW-0812">Transmembrane</keyword>
<evidence type="ECO:0000313" key="3">
    <source>
        <dbReference type="Proteomes" id="UP000276133"/>
    </source>
</evidence>
<protein>
    <submittedName>
        <fullName evidence="2">Uncharacterized protein</fullName>
    </submittedName>
</protein>
<keyword evidence="1" id="KW-0472">Membrane</keyword>
<gene>
    <name evidence="2" type="ORF">BpHYR1_035737</name>
</gene>
<keyword evidence="1" id="KW-1133">Transmembrane helix</keyword>
<evidence type="ECO:0000256" key="1">
    <source>
        <dbReference type="SAM" id="Phobius"/>
    </source>
</evidence>
<keyword evidence="3" id="KW-1185">Reference proteome</keyword>
<feature type="transmembrane region" description="Helical" evidence="1">
    <location>
        <begin position="15"/>
        <end position="32"/>
    </location>
</feature>
<sequence length="95" mass="11242">MYSHLQTFSLVRCEGFFYFVFSLLLSMLCFCLDQSYHHYHQNHSPYWRSLGWLFHSENPSLCHSRSFEAEIRVGSGPDRATLAKVNIRVRLKLIN</sequence>
<comment type="caution">
    <text evidence="2">The sequence shown here is derived from an EMBL/GenBank/DDBJ whole genome shotgun (WGS) entry which is preliminary data.</text>
</comment>
<dbReference type="Proteomes" id="UP000276133">
    <property type="component" value="Unassembled WGS sequence"/>
</dbReference>
<name>A0A3M7PPZ7_BRAPC</name>
<organism evidence="2 3">
    <name type="scientific">Brachionus plicatilis</name>
    <name type="common">Marine rotifer</name>
    <name type="synonym">Brachionus muelleri</name>
    <dbReference type="NCBI Taxonomy" id="10195"/>
    <lineage>
        <taxon>Eukaryota</taxon>
        <taxon>Metazoa</taxon>
        <taxon>Spiralia</taxon>
        <taxon>Gnathifera</taxon>
        <taxon>Rotifera</taxon>
        <taxon>Eurotatoria</taxon>
        <taxon>Monogononta</taxon>
        <taxon>Pseudotrocha</taxon>
        <taxon>Ploima</taxon>
        <taxon>Brachionidae</taxon>
        <taxon>Brachionus</taxon>
    </lineage>
</organism>